<evidence type="ECO:0000256" key="2">
    <source>
        <dbReference type="SAM" id="Phobius"/>
    </source>
</evidence>
<feature type="transmembrane region" description="Helical" evidence="2">
    <location>
        <begin position="205"/>
        <end position="221"/>
    </location>
</feature>
<feature type="transmembrane region" description="Helical" evidence="2">
    <location>
        <begin position="115"/>
        <end position="139"/>
    </location>
</feature>
<protein>
    <submittedName>
        <fullName evidence="3">Uncharacterized protein</fullName>
    </submittedName>
</protein>
<keyword evidence="2" id="KW-0812">Transmembrane</keyword>
<keyword evidence="2" id="KW-1133">Transmembrane helix</keyword>
<feature type="transmembrane region" description="Helical" evidence="2">
    <location>
        <begin position="42"/>
        <end position="62"/>
    </location>
</feature>
<accession>A0AAD7HYS6</accession>
<dbReference type="AlphaFoldDB" id="A0AAD7HYS6"/>
<feature type="transmembrane region" description="Helical" evidence="2">
    <location>
        <begin position="159"/>
        <end position="184"/>
    </location>
</feature>
<sequence length="321" mass="35923">MGDLTRRTIFHIISLSLAGGDVVQTIPGTVRFYRAQWAKGRLTTVCFFYAMARYMSILSLIVNVWTHGAFPQSASFEMCKRIYMIPSVTCLLAAIAVQVLVYLRTVAISGRSRYVRFGLGLIMLLGFPVQIFGIVYHRAPYFAKGFCKGGVFRAGEPNWVILFFSANMTFDFIACATATYYIVVLSGFHQFSRLSTFFRHILRDGLLYFVVVFLVNLWLVLESAHVFTTGADPVLSLAIVLIAVQHLILSTHHITSVDRNEDSFRTSVSQGPPRFYTSEVELESDVSTFVQSHDKNVSLRSEGRGHRASTSDEAPALPMAE</sequence>
<name>A0AAD7HYS6_9AGAR</name>
<keyword evidence="4" id="KW-1185">Reference proteome</keyword>
<comment type="caution">
    <text evidence="3">The sequence shown here is derived from an EMBL/GenBank/DDBJ whole genome shotgun (WGS) entry which is preliminary data.</text>
</comment>
<organism evidence="3 4">
    <name type="scientific">Mycena metata</name>
    <dbReference type="NCBI Taxonomy" id="1033252"/>
    <lineage>
        <taxon>Eukaryota</taxon>
        <taxon>Fungi</taxon>
        <taxon>Dikarya</taxon>
        <taxon>Basidiomycota</taxon>
        <taxon>Agaricomycotina</taxon>
        <taxon>Agaricomycetes</taxon>
        <taxon>Agaricomycetidae</taxon>
        <taxon>Agaricales</taxon>
        <taxon>Marasmiineae</taxon>
        <taxon>Mycenaceae</taxon>
        <taxon>Mycena</taxon>
    </lineage>
</organism>
<dbReference type="Proteomes" id="UP001215598">
    <property type="component" value="Unassembled WGS sequence"/>
</dbReference>
<feature type="compositionally biased region" description="Basic and acidic residues" evidence="1">
    <location>
        <begin position="295"/>
        <end position="305"/>
    </location>
</feature>
<feature type="transmembrane region" description="Helical" evidence="2">
    <location>
        <begin position="82"/>
        <end position="103"/>
    </location>
</feature>
<reference evidence="3" key="1">
    <citation type="submission" date="2023-03" db="EMBL/GenBank/DDBJ databases">
        <title>Massive genome expansion in bonnet fungi (Mycena s.s.) driven by repeated elements and novel gene families across ecological guilds.</title>
        <authorList>
            <consortium name="Lawrence Berkeley National Laboratory"/>
            <person name="Harder C.B."/>
            <person name="Miyauchi S."/>
            <person name="Viragh M."/>
            <person name="Kuo A."/>
            <person name="Thoen E."/>
            <person name="Andreopoulos B."/>
            <person name="Lu D."/>
            <person name="Skrede I."/>
            <person name="Drula E."/>
            <person name="Henrissat B."/>
            <person name="Morin E."/>
            <person name="Kohler A."/>
            <person name="Barry K."/>
            <person name="LaButti K."/>
            <person name="Morin E."/>
            <person name="Salamov A."/>
            <person name="Lipzen A."/>
            <person name="Mereny Z."/>
            <person name="Hegedus B."/>
            <person name="Baldrian P."/>
            <person name="Stursova M."/>
            <person name="Weitz H."/>
            <person name="Taylor A."/>
            <person name="Grigoriev I.V."/>
            <person name="Nagy L.G."/>
            <person name="Martin F."/>
            <person name="Kauserud H."/>
        </authorList>
    </citation>
    <scope>NUCLEOTIDE SEQUENCE</scope>
    <source>
        <strain evidence="3">CBHHK182m</strain>
    </source>
</reference>
<evidence type="ECO:0000313" key="3">
    <source>
        <dbReference type="EMBL" id="KAJ7731221.1"/>
    </source>
</evidence>
<keyword evidence="2" id="KW-0472">Membrane</keyword>
<feature type="region of interest" description="Disordered" evidence="1">
    <location>
        <begin position="295"/>
        <end position="321"/>
    </location>
</feature>
<feature type="transmembrane region" description="Helical" evidence="2">
    <location>
        <begin position="233"/>
        <end position="249"/>
    </location>
</feature>
<evidence type="ECO:0000313" key="4">
    <source>
        <dbReference type="Proteomes" id="UP001215598"/>
    </source>
</evidence>
<gene>
    <name evidence="3" type="ORF">B0H16DRAFT_204294</name>
</gene>
<dbReference type="EMBL" id="JARKIB010000154">
    <property type="protein sequence ID" value="KAJ7731221.1"/>
    <property type="molecule type" value="Genomic_DNA"/>
</dbReference>
<proteinExistence type="predicted"/>
<evidence type="ECO:0000256" key="1">
    <source>
        <dbReference type="SAM" id="MobiDB-lite"/>
    </source>
</evidence>